<evidence type="ECO:0000313" key="3">
    <source>
        <dbReference type="Proteomes" id="UP000706122"/>
    </source>
</evidence>
<protein>
    <submittedName>
        <fullName evidence="2">Helix-turn-helix domain-containing protein</fullName>
    </submittedName>
</protein>
<comment type="caution">
    <text evidence="2">The sequence shown here is derived from an EMBL/GenBank/DDBJ whole genome shotgun (WGS) entry which is preliminary data.</text>
</comment>
<dbReference type="EMBL" id="WUYC01000004">
    <property type="protein sequence ID" value="MBM4715839.1"/>
    <property type="molecule type" value="Genomic_DNA"/>
</dbReference>
<gene>
    <name evidence="2" type="ORF">GS551_16845</name>
</gene>
<organism evidence="2 3">
    <name type="scientific">Rhodococcus hoagii</name>
    <name type="common">Corynebacterium equii</name>
    <dbReference type="NCBI Taxonomy" id="43767"/>
    <lineage>
        <taxon>Bacteria</taxon>
        <taxon>Bacillati</taxon>
        <taxon>Actinomycetota</taxon>
        <taxon>Actinomycetes</taxon>
        <taxon>Mycobacteriales</taxon>
        <taxon>Nocardiaceae</taxon>
        <taxon>Prescottella</taxon>
    </lineage>
</organism>
<dbReference type="AlphaFoldDB" id="A0AAE2W888"/>
<dbReference type="InterPro" id="IPR009061">
    <property type="entry name" value="DNA-bd_dom_put_sf"/>
</dbReference>
<dbReference type="Pfam" id="PF12728">
    <property type="entry name" value="HTH_17"/>
    <property type="match status" value="1"/>
</dbReference>
<dbReference type="InterPro" id="IPR041657">
    <property type="entry name" value="HTH_17"/>
</dbReference>
<name>A0AAE2W888_RHOHA</name>
<evidence type="ECO:0000313" key="2">
    <source>
        <dbReference type="EMBL" id="MBM4715839.1"/>
    </source>
</evidence>
<sequence length="72" mass="7943">MTTRHSSGAVQLDRLPAREAAEYLGLTTKSLANQRSAGKGPAWYKIGGRVWYDLRDLDMYVARCKAETLVGA</sequence>
<dbReference type="SUPFAM" id="SSF46955">
    <property type="entry name" value="Putative DNA-binding domain"/>
    <property type="match status" value="1"/>
</dbReference>
<proteinExistence type="predicted"/>
<evidence type="ECO:0000259" key="1">
    <source>
        <dbReference type="Pfam" id="PF12728"/>
    </source>
</evidence>
<accession>A0AAE2W888</accession>
<reference evidence="2" key="1">
    <citation type="submission" date="2019-11" db="EMBL/GenBank/DDBJ databases">
        <title>Spread of Macrolides and rifampicin resistant Rhodococcus equi in clinical isolates in the USA.</title>
        <authorList>
            <person name="Alvarez-Narvaez S."/>
            <person name="Huber L."/>
            <person name="Cohen N.D."/>
            <person name="Slovis N."/>
            <person name="Greiter M."/>
            <person name="Giguere S."/>
            <person name="Hart K."/>
        </authorList>
    </citation>
    <scope>NUCLEOTIDE SEQUENCE</scope>
    <source>
        <strain evidence="2">Lh_5</strain>
    </source>
</reference>
<dbReference type="RefSeq" id="WP_064059114.1">
    <property type="nucleotide sequence ID" value="NZ_LRQY01000037.1"/>
</dbReference>
<dbReference type="Proteomes" id="UP000706122">
    <property type="component" value="Unassembled WGS sequence"/>
</dbReference>
<feature type="domain" description="Helix-turn-helix" evidence="1">
    <location>
        <begin position="18"/>
        <end position="64"/>
    </location>
</feature>